<evidence type="ECO:0000259" key="5">
    <source>
        <dbReference type="Pfam" id="PF08240"/>
    </source>
</evidence>
<dbReference type="InterPro" id="IPR002328">
    <property type="entry name" value="ADH_Zn_CS"/>
</dbReference>
<evidence type="ECO:0000256" key="1">
    <source>
        <dbReference type="ARBA" id="ARBA00001947"/>
    </source>
</evidence>
<dbReference type="PROSITE" id="PS00059">
    <property type="entry name" value="ADH_ZINC"/>
    <property type="match status" value="1"/>
</dbReference>
<feature type="domain" description="Alcohol dehydrogenase-like N-terminal" evidence="5">
    <location>
        <begin position="33"/>
        <end position="143"/>
    </location>
</feature>
<gene>
    <name evidence="7" type="ORF">MNODULE_05860</name>
</gene>
<dbReference type="Proteomes" id="UP000534783">
    <property type="component" value="Unassembled WGS sequence"/>
</dbReference>
<dbReference type="PANTHER" id="PTHR43189">
    <property type="entry name" value="ZINC-TYPE ALCOHOL DEHYDROGENASE-LIKE PROTEIN C1198.01-RELATED"/>
    <property type="match status" value="1"/>
</dbReference>
<dbReference type="Pfam" id="PF08240">
    <property type="entry name" value="ADH_N"/>
    <property type="match status" value="1"/>
</dbReference>
<dbReference type="AlphaFoldDB" id="A0A7X6IAD3"/>
<dbReference type="SUPFAM" id="SSF51735">
    <property type="entry name" value="NAD(P)-binding Rossmann-fold domains"/>
    <property type="match status" value="1"/>
</dbReference>
<keyword evidence="2" id="KW-0479">Metal-binding</keyword>
<name>A0A7X6IAD3_9BACT</name>
<organism evidence="7 8">
    <name type="scientific">Candidatus Manganitrophus noduliformans</name>
    <dbReference type="NCBI Taxonomy" id="2606439"/>
    <lineage>
        <taxon>Bacteria</taxon>
        <taxon>Pseudomonadati</taxon>
        <taxon>Nitrospirota</taxon>
        <taxon>Nitrospiria</taxon>
        <taxon>Candidatus Troglogloeales</taxon>
        <taxon>Candidatus Manganitrophaceae</taxon>
        <taxon>Candidatus Manganitrophus</taxon>
    </lineage>
</organism>
<comment type="cofactor">
    <cofactor evidence="1">
        <name>Zn(2+)</name>
        <dbReference type="ChEBI" id="CHEBI:29105"/>
    </cofactor>
</comment>
<feature type="domain" description="Glucose dehydrogenase C-terminal" evidence="6">
    <location>
        <begin position="148"/>
        <end position="360"/>
    </location>
</feature>
<evidence type="ECO:0000313" key="8">
    <source>
        <dbReference type="Proteomes" id="UP000534783"/>
    </source>
</evidence>
<dbReference type="Gene3D" id="3.40.50.720">
    <property type="entry name" value="NAD(P)-binding Rossmann-like Domain"/>
    <property type="match status" value="1"/>
</dbReference>
<proteinExistence type="predicted"/>
<dbReference type="EMBL" id="VTOW01000001">
    <property type="protein sequence ID" value="NKE70269.1"/>
    <property type="molecule type" value="Genomic_DNA"/>
</dbReference>
<evidence type="ECO:0000256" key="3">
    <source>
        <dbReference type="ARBA" id="ARBA00022833"/>
    </source>
</evidence>
<reference evidence="7 8" key="1">
    <citation type="journal article" date="2020" name="Nature">
        <title>Bacterial chemolithoautotrophy via manganese oxidation.</title>
        <authorList>
            <person name="Yu H."/>
            <person name="Leadbetter J.R."/>
        </authorList>
    </citation>
    <scope>NUCLEOTIDE SEQUENCE [LARGE SCALE GENOMIC DNA]</scope>
    <source>
        <strain evidence="7 8">Mn-1</strain>
    </source>
</reference>
<evidence type="ECO:0000256" key="4">
    <source>
        <dbReference type="ARBA" id="ARBA00023002"/>
    </source>
</evidence>
<evidence type="ECO:0000259" key="6">
    <source>
        <dbReference type="Pfam" id="PF16912"/>
    </source>
</evidence>
<protein>
    <submittedName>
        <fullName evidence="7">Glucose 1-dehydrogenase</fullName>
    </submittedName>
</protein>
<dbReference type="InterPro" id="IPR011032">
    <property type="entry name" value="GroES-like_sf"/>
</dbReference>
<dbReference type="InterPro" id="IPR013154">
    <property type="entry name" value="ADH-like_N"/>
</dbReference>
<keyword evidence="4" id="KW-0560">Oxidoreductase</keyword>
<keyword evidence="3" id="KW-0862">Zinc</keyword>
<dbReference type="GO" id="GO:0016491">
    <property type="term" value="F:oxidoreductase activity"/>
    <property type="evidence" value="ECO:0007669"/>
    <property type="project" value="UniProtKB-KW"/>
</dbReference>
<evidence type="ECO:0000313" key="7">
    <source>
        <dbReference type="EMBL" id="NKE70269.1"/>
    </source>
</evidence>
<dbReference type="CDD" id="cd08230">
    <property type="entry name" value="glucose_DH"/>
    <property type="match status" value="1"/>
</dbReference>
<dbReference type="InterPro" id="IPR036291">
    <property type="entry name" value="NAD(P)-bd_dom_sf"/>
</dbReference>
<keyword evidence="8" id="KW-1185">Reference proteome</keyword>
<sequence length="367" mass="40187">MKAIAVRPGQPNSVHLAEVPTPSMASIPDGRGVRVRMLRVGIDGTDKEINEGLYGAPPPGEEILVIGHEGFGRVEEVGSEVSDLSPDDYVVPMVRRPGGSLYDRIGFPDLSTDETYYERGINFLHGYLAEEVVDDASYLVKVPPSLKEVGVLVEPTTVAEKGWRQAVEIQRRLRLWRPQRTAVLGAGTIGLLATLIFRLRGFDVTTFARTKKPYLNTDLAEAVGARYYSTQEISLLEAANREGPFDMILEATGYSPLAFEAMEAVGKNGIIILSSVTGGDRKVEVPADRINLEFVLGNKVAVGIVSAGRDDFEAAVRDLAHAEAAYPGWLKRLLTHAVQGLENYPLLFNDLTEEKEAIKVYCDIAEF</sequence>
<dbReference type="Pfam" id="PF16912">
    <property type="entry name" value="Glu_dehyd_C"/>
    <property type="match status" value="1"/>
</dbReference>
<dbReference type="InterPro" id="IPR031640">
    <property type="entry name" value="Glu_dehyd_C"/>
</dbReference>
<dbReference type="GO" id="GO:0008270">
    <property type="term" value="F:zinc ion binding"/>
    <property type="evidence" value="ECO:0007669"/>
    <property type="project" value="InterPro"/>
</dbReference>
<dbReference type="PANTHER" id="PTHR43189:SF2">
    <property type="entry name" value="GLUCOSE 1-DEHYDROGENASE"/>
    <property type="match status" value="1"/>
</dbReference>
<dbReference type="Gene3D" id="3.90.180.10">
    <property type="entry name" value="Medium-chain alcohol dehydrogenases, catalytic domain"/>
    <property type="match status" value="1"/>
</dbReference>
<comment type="caution">
    <text evidence="7">The sequence shown here is derived from an EMBL/GenBank/DDBJ whole genome shotgun (WGS) entry which is preliminary data.</text>
</comment>
<accession>A0A7X6IAD3</accession>
<dbReference type="SUPFAM" id="SSF50129">
    <property type="entry name" value="GroES-like"/>
    <property type="match status" value="1"/>
</dbReference>
<evidence type="ECO:0000256" key="2">
    <source>
        <dbReference type="ARBA" id="ARBA00022723"/>
    </source>
</evidence>